<dbReference type="InterPro" id="IPR002789">
    <property type="entry name" value="HerA_central"/>
</dbReference>
<reference evidence="2 3" key="1">
    <citation type="journal article" date="2011" name="J. Bacteriol.">
        <title>Complete genome sequence of 'Vulcanisaeta moutnovskia' strain 768-28, a novel member of the hyperthermophilic crenarchaeal genus vulcanisaeta.</title>
        <authorList>
            <person name="Gumerov V.M."/>
            <person name="Mardanov A.V."/>
            <person name="Beletsky A.V."/>
            <person name="Prokofeva M.I."/>
            <person name="Bonch-Osmolovskaya E.A."/>
            <person name="Ravin N.V."/>
            <person name="Skryabin K.G."/>
        </authorList>
    </citation>
    <scope>NUCLEOTIDE SEQUENCE [LARGE SCALE GENOMIC DNA]</scope>
    <source>
        <strain evidence="2 3">768-28</strain>
    </source>
</reference>
<dbReference type="PANTHER" id="PTHR30121:SF6">
    <property type="entry name" value="SLR6007 PROTEIN"/>
    <property type="match status" value="1"/>
</dbReference>
<proteinExistence type="predicted"/>
<evidence type="ECO:0000259" key="1">
    <source>
        <dbReference type="Pfam" id="PF01935"/>
    </source>
</evidence>
<keyword evidence="3" id="KW-1185">Reference proteome</keyword>
<dbReference type="HOGENOM" id="CLU_616273_0_0_2"/>
<feature type="domain" description="Helicase HerA central" evidence="1">
    <location>
        <begin position="6"/>
        <end position="179"/>
    </location>
</feature>
<dbReference type="STRING" id="985053.VMUT_0996"/>
<dbReference type="EMBL" id="CP002529">
    <property type="protein sequence ID" value="ADY01204.1"/>
    <property type="molecule type" value="Genomic_DNA"/>
</dbReference>
<sequence>MTLDETHALVFGSIGTGKTTLVKNALMSIPCDYTVIVFDVAGSYEGFTDYHAPYPLNPLDYLSDLDALDVIEEVLTMRFPRLPYAMTPAMEYMFMRAYNELVGQDGEASISGIIRHLEEAVKSGALAREDEVNSARGLVRRLSYFNHWLFGKTHPIINRLINGELRGKSVGIDLSWFSPIQRWFYVLSFLAVLNSMQVRNVILVVDEAHLYFRLGESTLTTSVRVGRNFGRYFVLITQSPFDIPREFISMNKLFIEFPIMYYSAENVVFRERGFRAYFGRNEFYDQGKSPTSIMPPHWGSPLTAVMHLHITSRQMLETMPEKTPHLELRVEVNPEMSPRQNTTTLRRCAEAFNVPLRVVSDYGFECPKYRQLLEGVWECIGRP</sequence>
<dbReference type="KEGG" id="vmo:VMUT_0996"/>
<dbReference type="eggNOG" id="arCOG00280">
    <property type="taxonomic scope" value="Archaea"/>
</dbReference>
<accession>F0QXG5</accession>
<dbReference type="Pfam" id="PF01935">
    <property type="entry name" value="DUF87"/>
    <property type="match status" value="1"/>
</dbReference>
<dbReference type="Gene3D" id="3.40.50.300">
    <property type="entry name" value="P-loop containing nucleotide triphosphate hydrolases"/>
    <property type="match status" value="2"/>
</dbReference>
<evidence type="ECO:0000313" key="3">
    <source>
        <dbReference type="Proteomes" id="UP000007485"/>
    </source>
</evidence>
<organism evidence="2 3">
    <name type="scientific">Vulcanisaeta moutnovskia (strain 768-28)</name>
    <dbReference type="NCBI Taxonomy" id="985053"/>
    <lineage>
        <taxon>Archaea</taxon>
        <taxon>Thermoproteota</taxon>
        <taxon>Thermoprotei</taxon>
        <taxon>Thermoproteales</taxon>
        <taxon>Thermoproteaceae</taxon>
        <taxon>Vulcanisaeta</taxon>
    </lineage>
</organism>
<dbReference type="AlphaFoldDB" id="F0QXG5"/>
<dbReference type="SUPFAM" id="SSF52540">
    <property type="entry name" value="P-loop containing nucleoside triphosphate hydrolases"/>
    <property type="match status" value="1"/>
</dbReference>
<protein>
    <submittedName>
        <fullName evidence="2">AAA ATPase</fullName>
    </submittedName>
</protein>
<evidence type="ECO:0000313" key="2">
    <source>
        <dbReference type="EMBL" id="ADY01204.1"/>
    </source>
</evidence>
<dbReference type="InterPro" id="IPR027417">
    <property type="entry name" value="P-loop_NTPase"/>
</dbReference>
<dbReference type="InterPro" id="IPR051162">
    <property type="entry name" value="T4SS_component"/>
</dbReference>
<gene>
    <name evidence="2" type="ordered locus">VMUT_0996</name>
</gene>
<dbReference type="PANTHER" id="PTHR30121">
    <property type="entry name" value="UNCHARACTERIZED PROTEIN YJGR-RELATED"/>
    <property type="match status" value="1"/>
</dbReference>
<name>F0QXG5_VULM7</name>
<dbReference type="Proteomes" id="UP000007485">
    <property type="component" value="Chromosome"/>
</dbReference>